<dbReference type="EMBL" id="CASHSV030000716">
    <property type="protein sequence ID" value="CAJ2674800.1"/>
    <property type="molecule type" value="Genomic_DNA"/>
</dbReference>
<name>A0ACB0M0R4_TRIPR</name>
<accession>A0ACB0M0R4</accession>
<sequence>MAFHLFHIITFLMLVVVGTNGAILLPPQVYWKSMLPNTPMPKAITNLLHPVGYWSEGKATATWVDASKYGINVHAVPEDSPFSYKYAATDTQLHYNSNVALFFLEKDLYYGKKFNMKFTTSNNNGAKFLPKEVADSIPFSSNKMENILNKLSIKKGTKEYEIVKNTINECEEKVIKGEEKLCVTSLESMVDFATSKLGSNNVEAISTEVEKESNELQEYVIAKGVKKLGDNNKNKQPVVCHTENYPYAVFYCHKTDKTKVYYVPLEGVVDGNRVKAIVVCHTDTSEWNPKHLAFQVLKVEPGTVPICHFLPQDHVVWFSK</sequence>
<gene>
    <name evidence="1" type="ORF">MILVUS5_LOCUS37969</name>
</gene>
<protein>
    <submittedName>
        <fullName evidence="1">Uncharacterized protein</fullName>
    </submittedName>
</protein>
<comment type="caution">
    <text evidence="1">The sequence shown here is derived from an EMBL/GenBank/DDBJ whole genome shotgun (WGS) entry which is preliminary data.</text>
</comment>
<evidence type="ECO:0000313" key="2">
    <source>
        <dbReference type="Proteomes" id="UP001177021"/>
    </source>
</evidence>
<reference evidence="1" key="1">
    <citation type="submission" date="2023-10" db="EMBL/GenBank/DDBJ databases">
        <authorList>
            <person name="Rodriguez Cubillos JULIANA M."/>
            <person name="De Vega J."/>
        </authorList>
    </citation>
    <scope>NUCLEOTIDE SEQUENCE</scope>
</reference>
<organism evidence="1 2">
    <name type="scientific">Trifolium pratense</name>
    <name type="common">Red clover</name>
    <dbReference type="NCBI Taxonomy" id="57577"/>
    <lineage>
        <taxon>Eukaryota</taxon>
        <taxon>Viridiplantae</taxon>
        <taxon>Streptophyta</taxon>
        <taxon>Embryophyta</taxon>
        <taxon>Tracheophyta</taxon>
        <taxon>Spermatophyta</taxon>
        <taxon>Magnoliopsida</taxon>
        <taxon>eudicotyledons</taxon>
        <taxon>Gunneridae</taxon>
        <taxon>Pentapetalae</taxon>
        <taxon>rosids</taxon>
        <taxon>fabids</taxon>
        <taxon>Fabales</taxon>
        <taxon>Fabaceae</taxon>
        <taxon>Papilionoideae</taxon>
        <taxon>50 kb inversion clade</taxon>
        <taxon>NPAAA clade</taxon>
        <taxon>Hologalegina</taxon>
        <taxon>IRL clade</taxon>
        <taxon>Trifolieae</taxon>
        <taxon>Trifolium</taxon>
    </lineage>
</organism>
<dbReference type="Proteomes" id="UP001177021">
    <property type="component" value="Unassembled WGS sequence"/>
</dbReference>
<evidence type="ECO:0000313" key="1">
    <source>
        <dbReference type="EMBL" id="CAJ2674800.1"/>
    </source>
</evidence>
<proteinExistence type="predicted"/>
<keyword evidence="2" id="KW-1185">Reference proteome</keyword>